<reference evidence="2" key="1">
    <citation type="submission" date="2021-02" db="EMBL/GenBank/DDBJ databases">
        <title>Draft genome sequence of Microbispora sp. RL4-1S isolated from rice leaves in Thailand.</title>
        <authorList>
            <person name="Muangham S."/>
            <person name="Duangmal K."/>
        </authorList>
    </citation>
    <scope>NUCLEOTIDE SEQUENCE</scope>
    <source>
        <strain evidence="2">RL4-1S</strain>
    </source>
</reference>
<keyword evidence="3" id="KW-1185">Reference proteome</keyword>
<dbReference type="RefSeq" id="WP_210159639.1">
    <property type="nucleotide sequence ID" value="NZ_JAFCNB010000031.1"/>
</dbReference>
<accession>A0A941ASH8</accession>
<keyword evidence="1" id="KW-0732">Signal</keyword>
<evidence type="ECO:0000256" key="1">
    <source>
        <dbReference type="SAM" id="SignalP"/>
    </source>
</evidence>
<dbReference type="Proteomes" id="UP000674234">
    <property type="component" value="Unassembled WGS sequence"/>
</dbReference>
<sequence>MRRITLIALSLLVTGGCGVATYAKQYAKQNATDDLRDRALRIAHRFYSGRDRPAQDMGHLVDEVEGVEVMSVTGTTTAQGDGVGVVIRLSGTASEGAIEPRTVPVARCFELRFSTFGDWDAEPRDAVCPTGPPLTFAPWPKTPRMPYERLREALPRVPAHGRADERKVRAAVASLHLDPAIRIEIKTEGGVVGVSFSVKPYLDQALDCILARVAPGATDVWSPSRIQRMPGEGGCDVGNAIHPMPPPH</sequence>
<dbReference type="AlphaFoldDB" id="A0A941ASH8"/>
<keyword evidence="2" id="KW-0396">Initiation factor</keyword>
<feature type="signal peptide" evidence="1">
    <location>
        <begin position="1"/>
        <end position="19"/>
    </location>
</feature>
<protein>
    <submittedName>
        <fullName evidence="2">Translation initiation factor IF-2</fullName>
    </submittedName>
</protein>
<gene>
    <name evidence="2" type="ORF">JOL79_31805</name>
</gene>
<name>A0A941ASH8_9ACTN</name>
<dbReference type="GO" id="GO:0003743">
    <property type="term" value="F:translation initiation factor activity"/>
    <property type="evidence" value="ECO:0007669"/>
    <property type="project" value="UniProtKB-KW"/>
</dbReference>
<dbReference type="PROSITE" id="PS51257">
    <property type="entry name" value="PROKAR_LIPOPROTEIN"/>
    <property type="match status" value="1"/>
</dbReference>
<proteinExistence type="predicted"/>
<dbReference type="EMBL" id="JAFCNB010000031">
    <property type="protein sequence ID" value="MBP2708374.1"/>
    <property type="molecule type" value="Genomic_DNA"/>
</dbReference>
<organism evidence="2 3">
    <name type="scientific">Microbispora oryzae</name>
    <dbReference type="NCBI Taxonomy" id="2806554"/>
    <lineage>
        <taxon>Bacteria</taxon>
        <taxon>Bacillati</taxon>
        <taxon>Actinomycetota</taxon>
        <taxon>Actinomycetes</taxon>
        <taxon>Streptosporangiales</taxon>
        <taxon>Streptosporangiaceae</taxon>
        <taxon>Microbispora</taxon>
    </lineage>
</organism>
<evidence type="ECO:0000313" key="3">
    <source>
        <dbReference type="Proteomes" id="UP000674234"/>
    </source>
</evidence>
<feature type="chain" id="PRO_5038492507" evidence="1">
    <location>
        <begin position="20"/>
        <end position="248"/>
    </location>
</feature>
<keyword evidence="2" id="KW-0648">Protein biosynthesis</keyword>
<evidence type="ECO:0000313" key="2">
    <source>
        <dbReference type="EMBL" id="MBP2708374.1"/>
    </source>
</evidence>
<comment type="caution">
    <text evidence="2">The sequence shown here is derived from an EMBL/GenBank/DDBJ whole genome shotgun (WGS) entry which is preliminary data.</text>
</comment>